<accession>A0A542XN42</accession>
<dbReference type="Proteomes" id="UP000315983">
    <property type="component" value="Unassembled WGS sequence"/>
</dbReference>
<dbReference type="EMBL" id="BOQM01000004">
    <property type="protein sequence ID" value="GIM82038.1"/>
    <property type="molecule type" value="Genomic_DNA"/>
</dbReference>
<dbReference type="EMBL" id="VFOL01000001">
    <property type="protein sequence ID" value="TQL37083.1"/>
    <property type="molecule type" value="Genomic_DNA"/>
</dbReference>
<dbReference type="RefSeq" id="WP_016813693.1">
    <property type="nucleotide sequence ID" value="NZ_BOQM01000004.1"/>
</dbReference>
<evidence type="ECO:0000313" key="2">
    <source>
        <dbReference type="EMBL" id="TQL37083.1"/>
    </source>
</evidence>
<sequence length="95" mass="10323">MATPVGRLPVMTAKVTLSFAEETIEQARWFARREGLSLSAWMDQAAREKALREVFTAHADVVGRAGLDLESAALADAHEVGLVDDLLFGGRRRAA</sequence>
<dbReference type="AlphaFoldDB" id="A0A542XN42"/>
<dbReference type="GeneID" id="93771476"/>
<comment type="caution">
    <text evidence="2">The sequence shown here is derived from an EMBL/GenBank/DDBJ whole genome shotgun (WGS) entry which is preliminary data.</text>
</comment>
<name>A0A542XN42_SALAC</name>
<keyword evidence="4" id="KW-1185">Reference proteome</keyword>
<evidence type="ECO:0000313" key="1">
    <source>
        <dbReference type="EMBL" id="GIM82038.1"/>
    </source>
</evidence>
<gene>
    <name evidence="2" type="ORF">FB564_2228</name>
    <name evidence="1" type="ORF">Sar04_05170</name>
</gene>
<evidence type="ECO:0000313" key="3">
    <source>
        <dbReference type="Proteomes" id="UP000315983"/>
    </source>
</evidence>
<dbReference type="Proteomes" id="UP000677457">
    <property type="component" value="Unassembled WGS sequence"/>
</dbReference>
<protein>
    <submittedName>
        <fullName evidence="2">Uncharacterized protein</fullName>
    </submittedName>
</protein>
<evidence type="ECO:0000313" key="4">
    <source>
        <dbReference type="Proteomes" id="UP000677457"/>
    </source>
</evidence>
<proteinExistence type="predicted"/>
<organism evidence="2 3">
    <name type="scientific">Salinispora arenicola</name>
    <dbReference type="NCBI Taxonomy" id="168697"/>
    <lineage>
        <taxon>Bacteria</taxon>
        <taxon>Bacillati</taxon>
        <taxon>Actinomycetota</taxon>
        <taxon>Actinomycetes</taxon>
        <taxon>Micromonosporales</taxon>
        <taxon>Micromonosporaceae</taxon>
        <taxon>Salinispora</taxon>
    </lineage>
</organism>
<reference evidence="2 3" key="1">
    <citation type="submission" date="2019-06" db="EMBL/GenBank/DDBJ databases">
        <title>Sequencing the genomes of 1000 actinobacteria strains.</title>
        <authorList>
            <person name="Klenk H.-P."/>
        </authorList>
    </citation>
    <scope>NUCLEOTIDE SEQUENCE [LARGE SCALE GENOMIC DNA]</scope>
    <source>
        <strain evidence="2 3">DSM 44819</strain>
    </source>
</reference>
<reference evidence="1 4" key="2">
    <citation type="submission" date="2021-03" db="EMBL/GenBank/DDBJ databases">
        <title>Whole genome shotgun sequence of Salinispora arenicola NBRC 105043.</title>
        <authorList>
            <person name="Komaki H."/>
            <person name="Tamura T."/>
        </authorList>
    </citation>
    <scope>NUCLEOTIDE SEQUENCE [LARGE SCALE GENOMIC DNA]</scope>
    <source>
        <strain evidence="1 4">NBRC 105043</strain>
    </source>
</reference>